<evidence type="ECO:0000256" key="9">
    <source>
        <dbReference type="SAM" id="Phobius"/>
    </source>
</evidence>
<evidence type="ECO:0000256" key="1">
    <source>
        <dbReference type="ARBA" id="ARBA00022448"/>
    </source>
</evidence>
<evidence type="ECO:0000256" key="8">
    <source>
        <dbReference type="ARBA" id="ARBA00023136"/>
    </source>
</evidence>
<keyword evidence="1" id="KW-0813">Transport</keyword>
<dbReference type="Pfam" id="PF03116">
    <property type="entry name" value="NQR2_RnfD_RnfE"/>
    <property type="match status" value="1"/>
</dbReference>
<reference evidence="10 11" key="1">
    <citation type="journal article" date="2015" name="Microbes Environ.">
        <title>Distribution and evolution of nitrogen fixation genes in the phylum bacteroidetes.</title>
        <authorList>
            <person name="Inoue J."/>
            <person name="Oshima K."/>
            <person name="Suda W."/>
            <person name="Sakamoto M."/>
            <person name="Iino T."/>
            <person name="Noda S."/>
            <person name="Hongoh Y."/>
            <person name="Hattori M."/>
            <person name="Ohkuma M."/>
        </authorList>
    </citation>
    <scope>NUCLEOTIDE SEQUENCE [LARGE SCALE GENOMIC DNA]</scope>
    <source>
        <strain evidence="10">JCM 15548</strain>
    </source>
</reference>
<dbReference type="InterPro" id="IPR004338">
    <property type="entry name" value="NqrB/RnfD"/>
</dbReference>
<evidence type="ECO:0000256" key="5">
    <source>
        <dbReference type="ARBA" id="ARBA00022692"/>
    </source>
</evidence>
<keyword evidence="8 9" id="KW-0472">Membrane</keyword>
<keyword evidence="7 9" id="KW-1133">Transmembrane helix</keyword>
<sequence>MISFPVQMTSWPVPVVSRTSYLDATTGATPLSIIKEGLGSGKPFSELITEIPSYLDLFRGFMEASVGEITGFAFFIGLVYMLVKKIITWHIPVAVVGSVAIFTGILYLIDPTTNATPMFHVLYGGLLLGAFFMATDYSSSPMSVNGMLLYGVGIGVITVSIRIYGAYPEGIAFAILIMNAFTPLIDKYMKPKRFGEKVATQKA</sequence>
<keyword evidence="4" id="KW-0288">FMN</keyword>
<keyword evidence="3" id="KW-0285">Flavoprotein</keyword>
<name>A0A0E9LXD9_9BACT</name>
<dbReference type="GO" id="GO:0005886">
    <property type="term" value="C:plasma membrane"/>
    <property type="evidence" value="ECO:0007669"/>
    <property type="project" value="TreeGrafter"/>
</dbReference>
<dbReference type="Proteomes" id="UP000032900">
    <property type="component" value="Unassembled WGS sequence"/>
</dbReference>
<proteinExistence type="predicted"/>
<dbReference type="AlphaFoldDB" id="A0A0E9LXD9"/>
<gene>
    <name evidence="10" type="ORF">JCM15548_12506</name>
</gene>
<evidence type="ECO:0000256" key="2">
    <source>
        <dbReference type="ARBA" id="ARBA00022553"/>
    </source>
</evidence>
<keyword evidence="6" id="KW-1278">Translocase</keyword>
<accession>A0A0E9LXD9</accession>
<feature type="transmembrane region" description="Helical" evidence="9">
    <location>
        <begin position="115"/>
        <end position="135"/>
    </location>
</feature>
<evidence type="ECO:0000256" key="6">
    <source>
        <dbReference type="ARBA" id="ARBA00022967"/>
    </source>
</evidence>
<dbReference type="PANTHER" id="PTHR30578">
    <property type="entry name" value="ELECTRON TRANSPORT COMPLEX PROTEIN RNFD"/>
    <property type="match status" value="1"/>
</dbReference>
<dbReference type="GO" id="GO:0055085">
    <property type="term" value="P:transmembrane transport"/>
    <property type="evidence" value="ECO:0007669"/>
    <property type="project" value="InterPro"/>
</dbReference>
<feature type="transmembrane region" description="Helical" evidence="9">
    <location>
        <begin position="171"/>
        <end position="189"/>
    </location>
</feature>
<feature type="transmembrane region" description="Helical" evidence="9">
    <location>
        <begin position="90"/>
        <end position="109"/>
    </location>
</feature>
<keyword evidence="11" id="KW-1185">Reference proteome</keyword>
<feature type="transmembrane region" description="Helical" evidence="9">
    <location>
        <begin position="64"/>
        <end position="83"/>
    </location>
</feature>
<organism evidence="10 11">
    <name type="scientific">Geofilum rubicundum JCM 15548</name>
    <dbReference type="NCBI Taxonomy" id="1236989"/>
    <lineage>
        <taxon>Bacteria</taxon>
        <taxon>Pseudomonadati</taxon>
        <taxon>Bacteroidota</taxon>
        <taxon>Bacteroidia</taxon>
        <taxon>Marinilabiliales</taxon>
        <taxon>Marinilabiliaceae</taxon>
        <taxon>Geofilum</taxon>
    </lineage>
</organism>
<dbReference type="EMBL" id="BAZW01000020">
    <property type="protein sequence ID" value="GAO30247.1"/>
    <property type="molecule type" value="Genomic_DNA"/>
</dbReference>
<keyword evidence="2" id="KW-0597">Phosphoprotein</keyword>
<dbReference type="STRING" id="1236989.JCM15548_12506"/>
<protein>
    <submittedName>
        <fullName evidence="10">Electron transport complex protein RnfD</fullName>
    </submittedName>
</protein>
<evidence type="ECO:0000313" key="10">
    <source>
        <dbReference type="EMBL" id="GAO30247.1"/>
    </source>
</evidence>
<feature type="transmembrane region" description="Helical" evidence="9">
    <location>
        <begin position="147"/>
        <end position="165"/>
    </location>
</feature>
<comment type="caution">
    <text evidence="10">The sequence shown here is derived from an EMBL/GenBank/DDBJ whole genome shotgun (WGS) entry which is preliminary data.</text>
</comment>
<keyword evidence="5 9" id="KW-0812">Transmembrane</keyword>
<evidence type="ECO:0000313" key="11">
    <source>
        <dbReference type="Proteomes" id="UP000032900"/>
    </source>
</evidence>
<dbReference type="PANTHER" id="PTHR30578:SF0">
    <property type="entry name" value="ION-TRANSLOCATING OXIDOREDUCTASE COMPLEX SUBUNIT D"/>
    <property type="match status" value="1"/>
</dbReference>
<evidence type="ECO:0000256" key="4">
    <source>
        <dbReference type="ARBA" id="ARBA00022643"/>
    </source>
</evidence>
<evidence type="ECO:0000256" key="7">
    <source>
        <dbReference type="ARBA" id="ARBA00022989"/>
    </source>
</evidence>
<evidence type="ECO:0000256" key="3">
    <source>
        <dbReference type="ARBA" id="ARBA00022630"/>
    </source>
</evidence>